<evidence type="ECO:0000313" key="2">
    <source>
        <dbReference type="Proteomes" id="UP000499080"/>
    </source>
</evidence>
<evidence type="ECO:0000313" key="1">
    <source>
        <dbReference type="EMBL" id="GBL91672.1"/>
    </source>
</evidence>
<feature type="non-terminal residue" evidence="1">
    <location>
        <position position="1"/>
    </location>
</feature>
<name>A0A4Y2BHE2_ARAVE</name>
<accession>A0A4Y2BHE2</accession>
<protein>
    <submittedName>
        <fullName evidence="1">Uncharacterized protein</fullName>
    </submittedName>
</protein>
<gene>
    <name evidence="1" type="ORF">AVEN_208258_1</name>
</gene>
<keyword evidence="2" id="KW-1185">Reference proteome</keyword>
<organism evidence="1 2">
    <name type="scientific">Araneus ventricosus</name>
    <name type="common">Orbweaver spider</name>
    <name type="synonym">Epeira ventricosa</name>
    <dbReference type="NCBI Taxonomy" id="182803"/>
    <lineage>
        <taxon>Eukaryota</taxon>
        <taxon>Metazoa</taxon>
        <taxon>Ecdysozoa</taxon>
        <taxon>Arthropoda</taxon>
        <taxon>Chelicerata</taxon>
        <taxon>Arachnida</taxon>
        <taxon>Araneae</taxon>
        <taxon>Araneomorphae</taxon>
        <taxon>Entelegynae</taxon>
        <taxon>Araneoidea</taxon>
        <taxon>Araneidae</taxon>
        <taxon>Araneus</taxon>
    </lineage>
</organism>
<reference evidence="1 2" key="1">
    <citation type="journal article" date="2019" name="Sci. Rep.">
        <title>Orb-weaving spider Araneus ventricosus genome elucidates the spidroin gene catalogue.</title>
        <authorList>
            <person name="Kono N."/>
            <person name="Nakamura H."/>
            <person name="Ohtoshi R."/>
            <person name="Moran D.A.P."/>
            <person name="Shinohara A."/>
            <person name="Yoshida Y."/>
            <person name="Fujiwara M."/>
            <person name="Mori M."/>
            <person name="Tomita M."/>
            <person name="Arakawa K."/>
        </authorList>
    </citation>
    <scope>NUCLEOTIDE SEQUENCE [LARGE SCALE GENOMIC DNA]</scope>
</reference>
<dbReference type="AlphaFoldDB" id="A0A4Y2BHE2"/>
<comment type="caution">
    <text evidence="1">The sequence shown here is derived from an EMBL/GenBank/DDBJ whole genome shotgun (WGS) entry which is preliminary data.</text>
</comment>
<dbReference type="Proteomes" id="UP000499080">
    <property type="component" value="Unassembled WGS sequence"/>
</dbReference>
<dbReference type="EMBL" id="BGPR01083504">
    <property type="protein sequence ID" value="GBL91672.1"/>
    <property type="molecule type" value="Genomic_DNA"/>
</dbReference>
<proteinExistence type="predicted"/>
<sequence length="82" mass="9397">NFMVRVHFRFPNPPPCLQIANPIGFHIKRQAPDQFLLESAAAETEGKVRTFCNMAELSDLFILVLQTSTMRVHFRFPVTPPI</sequence>